<proteinExistence type="predicted"/>
<reference evidence="2" key="1">
    <citation type="submission" date="2019-12" db="EMBL/GenBank/DDBJ databases">
        <title>An insight into the sialome of adult female Ixodes ricinus ticks feeding for 6 days.</title>
        <authorList>
            <person name="Perner J."/>
            <person name="Ribeiro J.M.C."/>
        </authorList>
    </citation>
    <scope>NUCLEOTIDE SEQUENCE</scope>
    <source>
        <strain evidence="2">Semi-engorged</strain>
        <tissue evidence="2">Salivary glands</tissue>
    </source>
</reference>
<evidence type="ECO:0000256" key="1">
    <source>
        <dbReference type="SAM" id="MobiDB-lite"/>
    </source>
</evidence>
<dbReference type="AlphaFoldDB" id="A0A6B0UQP6"/>
<feature type="region of interest" description="Disordered" evidence="1">
    <location>
        <begin position="62"/>
        <end position="84"/>
    </location>
</feature>
<evidence type="ECO:0000313" key="2">
    <source>
        <dbReference type="EMBL" id="MXU92107.1"/>
    </source>
</evidence>
<protein>
    <submittedName>
        <fullName evidence="2">Putative secreted protein</fullName>
    </submittedName>
</protein>
<accession>A0A6B0UQP6</accession>
<name>A0A6B0UQP6_IXORI</name>
<organism evidence="2">
    <name type="scientific">Ixodes ricinus</name>
    <name type="common">Common tick</name>
    <name type="synonym">Acarus ricinus</name>
    <dbReference type="NCBI Taxonomy" id="34613"/>
    <lineage>
        <taxon>Eukaryota</taxon>
        <taxon>Metazoa</taxon>
        <taxon>Ecdysozoa</taxon>
        <taxon>Arthropoda</taxon>
        <taxon>Chelicerata</taxon>
        <taxon>Arachnida</taxon>
        <taxon>Acari</taxon>
        <taxon>Parasitiformes</taxon>
        <taxon>Ixodida</taxon>
        <taxon>Ixodoidea</taxon>
        <taxon>Ixodidae</taxon>
        <taxon>Ixodinae</taxon>
        <taxon>Ixodes</taxon>
    </lineage>
</organism>
<sequence length="129" mass="13952">MVSSCRLLLTSSLVFVSMWESRRCSAPVALSVTCLVLSLRSVTDLLTVSCMTVRLMLRKTGVGPREGTRATPGTPVSAPPPSRAASAELLRAAIGESLSSVKETAISHFSKLSCCCLFWAFCQQRRRTN</sequence>
<dbReference type="EMBL" id="GIFC01010024">
    <property type="protein sequence ID" value="MXU92107.1"/>
    <property type="molecule type" value="Transcribed_RNA"/>
</dbReference>